<comment type="caution">
    <text evidence="6">The sequence shown here is derived from an EMBL/GenBank/DDBJ whole genome shotgun (WGS) entry which is preliminary data.</text>
</comment>
<dbReference type="GO" id="GO:0070679">
    <property type="term" value="F:inositol 1,4,5 trisphosphate binding"/>
    <property type="evidence" value="ECO:0007669"/>
    <property type="project" value="TreeGrafter"/>
</dbReference>
<evidence type="ECO:0000256" key="1">
    <source>
        <dbReference type="ARBA" id="ARBA00022448"/>
    </source>
</evidence>
<keyword evidence="5" id="KW-1133">Transmembrane helix</keyword>
<evidence type="ECO:0000256" key="2">
    <source>
        <dbReference type="ARBA" id="ARBA00023065"/>
    </source>
</evidence>
<feature type="region of interest" description="Disordered" evidence="4">
    <location>
        <begin position="349"/>
        <end position="396"/>
    </location>
</feature>
<gene>
    <name evidence="6" type="ORF">ElyMa_005667400</name>
</gene>
<dbReference type="Proteomes" id="UP000762676">
    <property type="component" value="Unassembled WGS sequence"/>
</dbReference>
<dbReference type="GO" id="GO:0051480">
    <property type="term" value="P:regulation of cytosolic calcium ion concentration"/>
    <property type="evidence" value="ECO:0007669"/>
    <property type="project" value="TreeGrafter"/>
</dbReference>
<evidence type="ECO:0000256" key="4">
    <source>
        <dbReference type="SAM" id="MobiDB-lite"/>
    </source>
</evidence>
<keyword evidence="7" id="KW-1185">Reference proteome</keyword>
<evidence type="ECO:0000256" key="3">
    <source>
        <dbReference type="ARBA" id="ARBA00023303"/>
    </source>
</evidence>
<feature type="transmembrane region" description="Helical" evidence="5">
    <location>
        <begin position="74"/>
        <end position="93"/>
    </location>
</feature>
<dbReference type="PRINTS" id="PR01097">
    <property type="entry name" value="TRNSRECEPTRP"/>
</dbReference>
<accession>A0AAV4FE86</accession>
<dbReference type="InterPro" id="IPR002153">
    <property type="entry name" value="TRPC_channel"/>
</dbReference>
<dbReference type="GO" id="GO:0005886">
    <property type="term" value="C:plasma membrane"/>
    <property type="evidence" value="ECO:0007669"/>
    <property type="project" value="TreeGrafter"/>
</dbReference>
<keyword evidence="3" id="KW-0407">Ion channel</keyword>
<name>A0AAV4FE86_9GAST</name>
<dbReference type="GO" id="GO:0015279">
    <property type="term" value="F:store-operated calcium channel activity"/>
    <property type="evidence" value="ECO:0007669"/>
    <property type="project" value="TreeGrafter"/>
</dbReference>
<feature type="compositionally biased region" description="Acidic residues" evidence="4">
    <location>
        <begin position="158"/>
        <end position="169"/>
    </location>
</feature>
<protein>
    <submittedName>
        <fullName evidence="6">Short transient receptor potential channel 7</fullName>
    </submittedName>
</protein>
<dbReference type="GO" id="GO:0034703">
    <property type="term" value="C:cation channel complex"/>
    <property type="evidence" value="ECO:0007669"/>
    <property type="project" value="TreeGrafter"/>
</dbReference>
<evidence type="ECO:0000256" key="5">
    <source>
        <dbReference type="SAM" id="Phobius"/>
    </source>
</evidence>
<sequence>MVGLHNLFWYYSERNNIELNLEDRPDPGEVKAEINFGGVLATFRTVFWSLFGRGEPDAVKLGGYNNTFTQDIGYVIYGTYNIAMVTVLLNMLIAMMTRSFTLIAEDSDREWKFARSMLYMDYIGNGGTLPAPLNIIGAPKALLRMIFCGCCCSKKEDQDEEEQPEEEEPPMYPPKRNRNADLANGRDSPRMTPGKHIASGGAHPVDDISAVELYETNGRVNDAFEGTPTKTTPSRKLATLVPVEMEEETLTYQQTMQRIVQRYIFDIQREAEVTEDDFEEIKQDISSFRYDLVNQMTNKAAVEEELKNNMATIMNQLQTMKEDLGGGGTSDKKPGKIFEKKMDSLVEKVKAEVSPIPPSSLQDNYEEPGEPNTAIESDVSATAAAAADSGINQEQS</sequence>
<reference evidence="6 7" key="1">
    <citation type="journal article" date="2021" name="Elife">
        <title>Chloroplast acquisition without the gene transfer in kleptoplastic sea slugs, Plakobranchus ocellatus.</title>
        <authorList>
            <person name="Maeda T."/>
            <person name="Takahashi S."/>
            <person name="Yoshida T."/>
            <person name="Shimamura S."/>
            <person name="Takaki Y."/>
            <person name="Nagai Y."/>
            <person name="Toyoda A."/>
            <person name="Suzuki Y."/>
            <person name="Arimoto A."/>
            <person name="Ishii H."/>
            <person name="Satoh N."/>
            <person name="Nishiyama T."/>
            <person name="Hasebe M."/>
            <person name="Maruyama T."/>
            <person name="Minagawa J."/>
            <person name="Obokata J."/>
            <person name="Shigenobu S."/>
        </authorList>
    </citation>
    <scope>NUCLEOTIDE SEQUENCE [LARGE SCALE GENOMIC DNA]</scope>
</reference>
<dbReference type="AlphaFoldDB" id="A0AAV4FE86"/>
<keyword evidence="5" id="KW-0472">Membrane</keyword>
<dbReference type="EMBL" id="BMAT01011347">
    <property type="protein sequence ID" value="GFR70998.1"/>
    <property type="molecule type" value="Genomic_DNA"/>
</dbReference>
<organism evidence="6 7">
    <name type="scientific">Elysia marginata</name>
    <dbReference type="NCBI Taxonomy" id="1093978"/>
    <lineage>
        <taxon>Eukaryota</taxon>
        <taxon>Metazoa</taxon>
        <taxon>Spiralia</taxon>
        <taxon>Lophotrochozoa</taxon>
        <taxon>Mollusca</taxon>
        <taxon>Gastropoda</taxon>
        <taxon>Heterobranchia</taxon>
        <taxon>Euthyneura</taxon>
        <taxon>Panpulmonata</taxon>
        <taxon>Sacoglossa</taxon>
        <taxon>Placobranchoidea</taxon>
        <taxon>Plakobranchidae</taxon>
        <taxon>Elysia</taxon>
    </lineage>
</organism>
<keyword evidence="1" id="KW-0813">Transport</keyword>
<keyword evidence="5" id="KW-0812">Transmembrane</keyword>
<keyword evidence="6" id="KW-0675">Receptor</keyword>
<dbReference type="PANTHER" id="PTHR10117:SF54">
    <property type="entry name" value="TRANSIENT RECEPTOR POTENTIAL-GAMMA PROTEIN"/>
    <property type="match status" value="1"/>
</dbReference>
<evidence type="ECO:0000313" key="6">
    <source>
        <dbReference type="EMBL" id="GFR70998.1"/>
    </source>
</evidence>
<keyword evidence="2" id="KW-0406">Ion transport</keyword>
<feature type="region of interest" description="Disordered" evidence="4">
    <location>
        <begin position="156"/>
        <end position="203"/>
    </location>
</feature>
<dbReference type="PANTHER" id="PTHR10117">
    <property type="entry name" value="TRANSIENT RECEPTOR POTENTIAL CHANNEL"/>
    <property type="match status" value="1"/>
</dbReference>
<evidence type="ECO:0000313" key="7">
    <source>
        <dbReference type="Proteomes" id="UP000762676"/>
    </source>
</evidence>
<proteinExistence type="predicted"/>